<dbReference type="InterPro" id="IPR024078">
    <property type="entry name" value="LmbE-like_dom_sf"/>
</dbReference>
<name>A0A1J4SC09_9BACT</name>
<dbReference type="Gene3D" id="3.40.50.10320">
    <property type="entry name" value="LmbE-like"/>
    <property type="match status" value="1"/>
</dbReference>
<organism evidence="1 2">
    <name type="scientific">Candidatus Desantisbacteria bacterium CG1_02_38_46</name>
    <dbReference type="NCBI Taxonomy" id="1817893"/>
    <lineage>
        <taxon>Bacteria</taxon>
        <taxon>Candidatus Desantisiibacteriota</taxon>
    </lineage>
</organism>
<dbReference type="PANTHER" id="PTHR12993">
    <property type="entry name" value="N-ACETYLGLUCOSAMINYL-PHOSPHATIDYLINOSITOL DE-N-ACETYLASE-RELATED"/>
    <property type="match status" value="1"/>
</dbReference>
<reference evidence="1 2" key="1">
    <citation type="journal article" date="2016" name="Environ. Microbiol.">
        <title>Genomic resolution of a cold subsurface aquifer community provides metabolic insights for novel microbes adapted to high CO concentrations.</title>
        <authorList>
            <person name="Probst A.J."/>
            <person name="Castelle C.J."/>
            <person name="Singh A."/>
            <person name="Brown C.T."/>
            <person name="Anantharaman K."/>
            <person name="Sharon I."/>
            <person name="Hug L.A."/>
            <person name="Burstein D."/>
            <person name="Emerson J.B."/>
            <person name="Thomas B.C."/>
            <person name="Banfield J.F."/>
        </authorList>
    </citation>
    <scope>NUCLEOTIDE SEQUENCE [LARGE SCALE GENOMIC DNA]</scope>
    <source>
        <strain evidence="1">CG1_02_38_46</strain>
    </source>
</reference>
<gene>
    <name evidence="1" type="ORF">AUJ66_04845</name>
</gene>
<dbReference type="InterPro" id="IPR003737">
    <property type="entry name" value="GlcNAc_PI_deacetylase-related"/>
</dbReference>
<accession>A0A1J4SC09</accession>
<dbReference type="PANTHER" id="PTHR12993:SF30">
    <property type="entry name" value="N-ACETYL-ALPHA-D-GLUCOSAMINYL L-MALATE DEACETYLASE 1"/>
    <property type="match status" value="1"/>
</dbReference>
<dbReference type="EMBL" id="MNUO01000071">
    <property type="protein sequence ID" value="OIN96927.1"/>
    <property type="molecule type" value="Genomic_DNA"/>
</dbReference>
<proteinExistence type="predicted"/>
<comment type="caution">
    <text evidence="1">The sequence shown here is derived from an EMBL/GenBank/DDBJ whole genome shotgun (WGS) entry which is preliminary data.</text>
</comment>
<dbReference type="GO" id="GO:0016811">
    <property type="term" value="F:hydrolase activity, acting on carbon-nitrogen (but not peptide) bonds, in linear amides"/>
    <property type="evidence" value="ECO:0007669"/>
    <property type="project" value="TreeGrafter"/>
</dbReference>
<evidence type="ECO:0000313" key="2">
    <source>
        <dbReference type="Proteomes" id="UP000182278"/>
    </source>
</evidence>
<protein>
    <recommendedName>
        <fullName evidence="3">LmbE family protein</fullName>
    </recommendedName>
</protein>
<evidence type="ECO:0008006" key="3">
    <source>
        <dbReference type="Google" id="ProtNLM"/>
    </source>
</evidence>
<dbReference type="Proteomes" id="UP000182278">
    <property type="component" value="Unassembled WGS sequence"/>
</dbReference>
<dbReference type="STRING" id="1817893.AUJ66_04845"/>
<evidence type="ECO:0000313" key="1">
    <source>
        <dbReference type="EMBL" id="OIN96927.1"/>
    </source>
</evidence>
<sequence>MRVLAVGAHPDDIETFCAGTLVKCAKRGDEVFMAYLCKGDKGHFKIPPKKLSQIRKKEAENAAKIIGAKVLGGYFPDLELYANQEARHKVVELIRLAQPDMIITHFPDDYMADHNTTSCLVVDASFTATVPYYKSNQRATKSIPPVFFMDTGAGINFQPTEYVDITEEMRIKERMLDCHQSQYKWLKEHNHIDLVEFMKKLASLRGVQCGVKYAEGFRQYAVWGRIKTTRLLP</sequence>
<dbReference type="AlphaFoldDB" id="A0A1J4SC09"/>
<dbReference type="SUPFAM" id="SSF102588">
    <property type="entry name" value="LmbE-like"/>
    <property type="match status" value="1"/>
</dbReference>
<dbReference type="Pfam" id="PF02585">
    <property type="entry name" value="PIG-L"/>
    <property type="match status" value="1"/>
</dbReference>